<accession>A0A371CHX5</accession>
<feature type="region of interest" description="Disordered" evidence="1">
    <location>
        <begin position="308"/>
        <end position="349"/>
    </location>
</feature>
<name>A0A371CHX5_9APHY</name>
<dbReference type="EMBL" id="KZ857627">
    <property type="protein sequence ID" value="RDX39871.1"/>
    <property type="molecule type" value="Genomic_DNA"/>
</dbReference>
<feature type="compositionally biased region" description="Basic and acidic residues" evidence="1">
    <location>
        <begin position="38"/>
        <end position="50"/>
    </location>
</feature>
<reference evidence="2 3" key="1">
    <citation type="journal article" date="2018" name="Biotechnol. Biofuels">
        <title>Integrative visual omics of the white-rot fungus Polyporus brumalis exposes the biotechnological potential of its oxidative enzymes for delignifying raw plant biomass.</title>
        <authorList>
            <person name="Miyauchi S."/>
            <person name="Rancon A."/>
            <person name="Drula E."/>
            <person name="Hage H."/>
            <person name="Chaduli D."/>
            <person name="Favel A."/>
            <person name="Grisel S."/>
            <person name="Henrissat B."/>
            <person name="Herpoel-Gimbert I."/>
            <person name="Ruiz-Duenas F.J."/>
            <person name="Chevret D."/>
            <person name="Hainaut M."/>
            <person name="Lin J."/>
            <person name="Wang M."/>
            <person name="Pangilinan J."/>
            <person name="Lipzen A."/>
            <person name="Lesage-Meessen L."/>
            <person name="Navarro D."/>
            <person name="Riley R."/>
            <person name="Grigoriev I.V."/>
            <person name="Zhou S."/>
            <person name="Raouche S."/>
            <person name="Rosso M.N."/>
        </authorList>
    </citation>
    <scope>NUCLEOTIDE SEQUENCE [LARGE SCALE GENOMIC DNA]</scope>
    <source>
        <strain evidence="2 3">BRFM 1820</strain>
    </source>
</reference>
<proteinExistence type="predicted"/>
<feature type="region of interest" description="Disordered" evidence="1">
    <location>
        <begin position="1"/>
        <end position="71"/>
    </location>
</feature>
<keyword evidence="3" id="KW-1185">Reference proteome</keyword>
<evidence type="ECO:0000313" key="3">
    <source>
        <dbReference type="Proteomes" id="UP000256964"/>
    </source>
</evidence>
<feature type="compositionally biased region" description="Low complexity" evidence="1">
    <location>
        <begin position="312"/>
        <end position="335"/>
    </location>
</feature>
<dbReference type="AlphaFoldDB" id="A0A371CHX5"/>
<evidence type="ECO:0000256" key="1">
    <source>
        <dbReference type="SAM" id="MobiDB-lite"/>
    </source>
</evidence>
<gene>
    <name evidence="2" type="ORF">OH76DRAFT_1490775</name>
</gene>
<sequence>MDQFPDPCTLDAQPELSQPGHGEANAPLELSVSSARAQRYERWLRSRETRNPAGHAPAEAAAINATAHRSEPTSVPVCATLASADAITAPEHPRSLPAHTLLSVEASEQSGMGTSDVQPPREDGFAQVATQTGNHTLSSPSGNDAVCEASHSLGQDHPVPQVSAEFAPDGHAQAVVLRTDDTTHDHLPGLEVPSVQVSSVQLEEPDSREAPVVPLPRTVALLEGTSAWRPDWEGRTTSVAAAVRAYVDAHRPPFQPVPEDLARMHQRAVRDQLARQDHANAWSAPTMLMDPRDPRTAPLSQAAAYIPSRSLTSTPASAVSSGVSSDSGGSGAPPTEWSDDEPETVSDLNHNCSCPVSAVEEELDDDVCSSRLARRGPKPLPAVDQLIVNFICSRFPERIRMARLLSSKPPPYGVAYRDVLRLRCIGGALADLGLCTGKPDSQVVNVQIHGDDVLIRADDVMVVLGMRPSTYRSVRSRLEKVQSVYTWLGQNKNVWQLVSPPHSLPTMEHRAYNAMLALFGPTPLPTRRLIPPEPHPAGVHDALWEPCATFVTWAEAVIKRYGLEKTINLPVSPDFYDEPM</sequence>
<evidence type="ECO:0000313" key="2">
    <source>
        <dbReference type="EMBL" id="RDX39871.1"/>
    </source>
</evidence>
<dbReference type="Proteomes" id="UP000256964">
    <property type="component" value="Unassembled WGS sequence"/>
</dbReference>
<feature type="compositionally biased region" description="Low complexity" evidence="1">
    <location>
        <begin position="53"/>
        <end position="67"/>
    </location>
</feature>
<dbReference type="OrthoDB" id="2764145at2759"/>
<protein>
    <submittedName>
        <fullName evidence="2">Uncharacterized protein</fullName>
    </submittedName>
</protein>
<organism evidence="2 3">
    <name type="scientific">Lentinus brumalis</name>
    <dbReference type="NCBI Taxonomy" id="2498619"/>
    <lineage>
        <taxon>Eukaryota</taxon>
        <taxon>Fungi</taxon>
        <taxon>Dikarya</taxon>
        <taxon>Basidiomycota</taxon>
        <taxon>Agaricomycotina</taxon>
        <taxon>Agaricomycetes</taxon>
        <taxon>Polyporales</taxon>
        <taxon>Polyporaceae</taxon>
        <taxon>Lentinus</taxon>
    </lineage>
</organism>